<dbReference type="InterPro" id="IPR022357">
    <property type="entry name" value="MIP_CS"/>
</dbReference>
<reference evidence="9" key="1">
    <citation type="journal article" date="2019" name="Int. J. Syst. Evol. Microbiol.">
        <title>The Global Catalogue of Microorganisms (GCM) 10K type strain sequencing project: providing services to taxonomists for standard genome sequencing and annotation.</title>
        <authorList>
            <consortium name="The Broad Institute Genomics Platform"/>
            <consortium name="The Broad Institute Genome Sequencing Center for Infectious Disease"/>
            <person name="Wu L."/>
            <person name="Ma J."/>
        </authorList>
    </citation>
    <scope>NUCLEOTIDE SEQUENCE [LARGE SCALE GENOMIC DNA]</scope>
    <source>
        <strain evidence="9">CGMCC 1.12851</strain>
    </source>
</reference>
<dbReference type="PROSITE" id="PS00221">
    <property type="entry name" value="MIP"/>
    <property type="match status" value="1"/>
</dbReference>
<dbReference type="InterPro" id="IPR007867">
    <property type="entry name" value="GMC_OxRtase_C"/>
</dbReference>
<keyword evidence="3" id="KW-0285">Flavoprotein</keyword>
<dbReference type="PANTHER" id="PTHR42784">
    <property type="entry name" value="PYRANOSE 2-OXIDASE"/>
    <property type="match status" value="1"/>
</dbReference>
<comment type="cofactor">
    <cofactor evidence="1">
        <name>FAD</name>
        <dbReference type="ChEBI" id="CHEBI:57692"/>
    </cofactor>
</comment>
<evidence type="ECO:0000259" key="6">
    <source>
        <dbReference type="Pfam" id="PF01266"/>
    </source>
</evidence>
<accession>A0ABQ1JRF1</accession>
<dbReference type="InterPro" id="IPR036188">
    <property type="entry name" value="FAD/NAD-bd_sf"/>
</dbReference>
<sequence>MINLAHELAQPEIETDVIIIGGGVAGLAFADRLRRDAVVIESGGDAPDPERDRLFAIESAGMPMNVQSLQRRLLGGSGALWSARCAELDSIDFDAREGLPHSGWPITLSDLRLYFDAVATDWRLPLAASKSALDTPRMRKMFDTAPGLSLQLWNYAFERRETPLNLGRHYRRVFDRPGKRLLMQADATGMETDGRQVIAVHVRDRSGKVIRIKGRHIVLAGGCVENSRFLLEHQARGIQLCAEVHRWLGRGFHQHLVVNSGSVVAQNGTGARLQHVFNRKRRRPAISYEVGVRPSDALLIQESLPNCSAKFLYQRTGGVTASSVPSLAINWLRGREPILQRPRILVEIMAEQQINPDSSIALAPDVDGSGRLGARVNWKVGDAEKQSVVRLTNLLAGFLKKNGLGELAEISSHDQVDFMPMRDSLHHMGGTRMSDGPRYGVVDRNLLVHGTTNVTVLGGSVFPTGGHANPTLTIAALALRAADHLDGQVNVRLAG</sequence>
<feature type="domain" description="FAD dependent oxidoreductase" evidence="6">
    <location>
        <begin position="16"/>
        <end position="223"/>
    </location>
</feature>
<dbReference type="SUPFAM" id="SSF51905">
    <property type="entry name" value="FAD/NAD(P)-binding domain"/>
    <property type="match status" value="1"/>
</dbReference>
<dbReference type="Gene3D" id="3.50.50.60">
    <property type="entry name" value="FAD/NAD(P)-binding domain"/>
    <property type="match status" value="2"/>
</dbReference>
<keyword evidence="9" id="KW-1185">Reference proteome</keyword>
<feature type="domain" description="Glucose-methanol-choline oxidoreductase C-terminal" evidence="7">
    <location>
        <begin position="358"/>
        <end position="478"/>
    </location>
</feature>
<dbReference type="InterPro" id="IPR051473">
    <property type="entry name" value="P2Ox-like"/>
</dbReference>
<evidence type="ECO:0000256" key="1">
    <source>
        <dbReference type="ARBA" id="ARBA00001974"/>
    </source>
</evidence>
<organism evidence="8 9">
    <name type="scientific">Blastomonas aquatica</name>
    <dbReference type="NCBI Taxonomy" id="1510276"/>
    <lineage>
        <taxon>Bacteria</taxon>
        <taxon>Pseudomonadati</taxon>
        <taxon>Pseudomonadota</taxon>
        <taxon>Alphaproteobacteria</taxon>
        <taxon>Sphingomonadales</taxon>
        <taxon>Sphingomonadaceae</taxon>
        <taxon>Blastomonas</taxon>
    </lineage>
</organism>
<comment type="similarity">
    <text evidence="2">Belongs to the GMC oxidoreductase family.</text>
</comment>
<proteinExistence type="inferred from homology"/>
<name>A0ABQ1JRF1_9SPHN</name>
<dbReference type="RefSeq" id="WP_188515618.1">
    <property type="nucleotide sequence ID" value="NZ_BMGD01000008.1"/>
</dbReference>
<dbReference type="PANTHER" id="PTHR42784:SF1">
    <property type="entry name" value="PYRANOSE 2-OXIDASE"/>
    <property type="match status" value="1"/>
</dbReference>
<keyword evidence="5" id="KW-0560">Oxidoreductase</keyword>
<dbReference type="Proteomes" id="UP000614261">
    <property type="component" value="Unassembled WGS sequence"/>
</dbReference>
<evidence type="ECO:0000256" key="2">
    <source>
        <dbReference type="ARBA" id="ARBA00010790"/>
    </source>
</evidence>
<keyword evidence="4" id="KW-0274">FAD</keyword>
<gene>
    <name evidence="8" type="ORF">GCM10010833_33670</name>
</gene>
<dbReference type="Pfam" id="PF05199">
    <property type="entry name" value="GMC_oxred_C"/>
    <property type="match status" value="1"/>
</dbReference>
<dbReference type="Pfam" id="PF01266">
    <property type="entry name" value="DAO"/>
    <property type="match status" value="1"/>
</dbReference>
<evidence type="ECO:0000256" key="3">
    <source>
        <dbReference type="ARBA" id="ARBA00022630"/>
    </source>
</evidence>
<comment type="caution">
    <text evidence="8">The sequence shown here is derived from an EMBL/GenBank/DDBJ whole genome shotgun (WGS) entry which is preliminary data.</text>
</comment>
<evidence type="ECO:0000256" key="4">
    <source>
        <dbReference type="ARBA" id="ARBA00022827"/>
    </source>
</evidence>
<evidence type="ECO:0000256" key="5">
    <source>
        <dbReference type="ARBA" id="ARBA00023002"/>
    </source>
</evidence>
<dbReference type="InterPro" id="IPR006076">
    <property type="entry name" value="FAD-dep_OxRdtase"/>
</dbReference>
<evidence type="ECO:0000313" key="8">
    <source>
        <dbReference type="EMBL" id="GGB75682.1"/>
    </source>
</evidence>
<dbReference type="EMBL" id="BMGD01000008">
    <property type="protein sequence ID" value="GGB75682.1"/>
    <property type="molecule type" value="Genomic_DNA"/>
</dbReference>
<protein>
    <submittedName>
        <fullName evidence="8">GMC oxidoreductase</fullName>
    </submittedName>
</protein>
<evidence type="ECO:0000313" key="9">
    <source>
        <dbReference type="Proteomes" id="UP000614261"/>
    </source>
</evidence>
<evidence type="ECO:0000259" key="7">
    <source>
        <dbReference type="Pfam" id="PF05199"/>
    </source>
</evidence>